<keyword evidence="3" id="KW-1185">Reference proteome</keyword>
<reference evidence="2" key="1">
    <citation type="submission" date="2009-01" db="EMBL/GenBank/DDBJ databases">
        <authorList>
            <person name="Qin X."/>
            <person name="Bachman B."/>
            <person name="Battles P."/>
            <person name="Bell A."/>
            <person name="Bess C."/>
            <person name="Bickham C."/>
            <person name="Chaboub L."/>
            <person name="Chen D."/>
            <person name="Coyle M."/>
            <person name="Deiros D.R."/>
            <person name="Dinh H."/>
            <person name="Forbes L."/>
            <person name="Fowler G."/>
            <person name="Francisco L."/>
            <person name="Fu Q."/>
            <person name="Gubbala S."/>
            <person name="Hale W."/>
            <person name="Han Y."/>
            <person name="Hemphill L."/>
            <person name="Highlander S.K."/>
            <person name="Hirani K."/>
            <person name="Hogues M."/>
            <person name="Jackson L."/>
            <person name="Jakkamsetti A."/>
            <person name="Javaid M."/>
            <person name="Jiang H."/>
            <person name="Korchina V."/>
            <person name="Kovar C."/>
            <person name="Lara F."/>
            <person name="Lee S."/>
            <person name="Mata R."/>
            <person name="Mathew T."/>
            <person name="Moen C."/>
            <person name="Morales K."/>
            <person name="Munidasa M."/>
            <person name="Nazareth L."/>
            <person name="Ngo R."/>
            <person name="Nguyen L."/>
            <person name="Okwuonu G."/>
            <person name="Ongeri F."/>
            <person name="Patil S."/>
            <person name="Petrosino J."/>
            <person name="Pham C."/>
            <person name="Pham P."/>
            <person name="Pu L.-L."/>
            <person name="Puazo M."/>
            <person name="Raj R."/>
            <person name="Reid J."/>
            <person name="Rouhana J."/>
            <person name="Saada N."/>
            <person name="Shang Y."/>
            <person name="Simmons D."/>
            <person name="Thornton R."/>
            <person name="Warren J."/>
            <person name="Weissenberger G."/>
            <person name="Zhang J."/>
            <person name="Zhang L."/>
            <person name="Zhou C."/>
            <person name="Zhu D."/>
            <person name="Muzny D."/>
            <person name="Worley K."/>
            <person name="Gibbs R."/>
        </authorList>
    </citation>
    <scope>NUCLEOTIDE SEQUENCE [LARGE SCALE GENOMIC DNA]</scope>
    <source>
        <strain evidence="2">DSM 44291</strain>
    </source>
</reference>
<dbReference type="AlphaFoldDB" id="C0XV23"/>
<dbReference type="Proteomes" id="UP000006196">
    <property type="component" value="Unassembled WGS sequence"/>
</dbReference>
<sequence length="216" mass="23664">MCPCCVLTGFPAVPHAFPQPIRVDGETDGGVTSLLFIGGVPLGGVANAEVIAQTNHPFEQVRWSLTVRHSGFYGNSLQTSSDMARMLIEHLYTGHMNLLQYSLAPALATAGMLHFVRPKPFDGIVPPQLPGSQRFYTYVSGVAELTTAALLAAPRTRKVGGLSAAVLLTAVWPANMYMAWLWRRKPWYLQFITIARVPLQVPMIRAAWGIYKGRKG</sequence>
<comment type="caution">
    <text evidence="2">The sequence shown here is derived from an EMBL/GenBank/DDBJ whole genome shotgun (WGS) entry which is preliminary data.</text>
</comment>
<organism evidence="2 3">
    <name type="scientific">Corynebacterium lipophiloflavum (strain ATCC 700352 / DSM 44291 / CCUG 37336 / JCM 10383 / DMMZ 1944)</name>
    <dbReference type="NCBI Taxonomy" id="525263"/>
    <lineage>
        <taxon>Bacteria</taxon>
        <taxon>Bacillati</taxon>
        <taxon>Actinomycetota</taxon>
        <taxon>Actinomycetes</taxon>
        <taxon>Mycobacteriales</taxon>
        <taxon>Corynebacteriaceae</taxon>
        <taxon>Corynebacterium</taxon>
    </lineage>
</organism>
<dbReference type="eggNOG" id="COG4270">
    <property type="taxonomic scope" value="Bacteria"/>
</dbReference>
<keyword evidence="1" id="KW-1133">Transmembrane helix</keyword>
<dbReference type="HOGENOM" id="CLU_1275919_0_0_11"/>
<accession>C0XV23</accession>
<dbReference type="EMBL" id="ACHJ01000170">
    <property type="protein sequence ID" value="EEI15959.1"/>
    <property type="molecule type" value="Genomic_DNA"/>
</dbReference>
<proteinExistence type="predicted"/>
<name>C0XV23_CORLD</name>
<evidence type="ECO:0000256" key="1">
    <source>
        <dbReference type="SAM" id="Phobius"/>
    </source>
</evidence>
<gene>
    <name evidence="2" type="ORF">HMPREF0298_2293</name>
</gene>
<protein>
    <recommendedName>
        <fullName evidence="4">DoxX family protein</fullName>
    </recommendedName>
</protein>
<dbReference type="PANTHER" id="PTHR36974">
    <property type="entry name" value="MEMBRANE PROTEIN-RELATED"/>
    <property type="match status" value="1"/>
</dbReference>
<dbReference type="PANTHER" id="PTHR36974:SF1">
    <property type="entry name" value="DOXX FAMILY MEMBRANE PROTEIN"/>
    <property type="match status" value="1"/>
</dbReference>
<evidence type="ECO:0000313" key="2">
    <source>
        <dbReference type="EMBL" id="EEI15959.1"/>
    </source>
</evidence>
<evidence type="ECO:0008006" key="4">
    <source>
        <dbReference type="Google" id="ProtNLM"/>
    </source>
</evidence>
<keyword evidence="1" id="KW-0812">Transmembrane</keyword>
<feature type="transmembrane region" description="Helical" evidence="1">
    <location>
        <begin position="160"/>
        <end position="182"/>
    </location>
</feature>
<keyword evidence="1" id="KW-0472">Membrane</keyword>
<evidence type="ECO:0000313" key="3">
    <source>
        <dbReference type="Proteomes" id="UP000006196"/>
    </source>
</evidence>
<dbReference type="STRING" id="525263.HMPREF0298_2293"/>